<dbReference type="Proteomes" id="UP000499080">
    <property type="component" value="Unassembled WGS sequence"/>
</dbReference>
<comment type="caution">
    <text evidence="2">The sequence shown here is derived from an EMBL/GenBank/DDBJ whole genome shotgun (WGS) entry which is preliminary data.</text>
</comment>
<reference evidence="2 3" key="1">
    <citation type="journal article" date="2019" name="Sci. Rep.">
        <title>Orb-weaving spider Araneus ventricosus genome elucidates the spidroin gene catalogue.</title>
        <authorList>
            <person name="Kono N."/>
            <person name="Nakamura H."/>
            <person name="Ohtoshi R."/>
            <person name="Moran D.A.P."/>
            <person name="Shinohara A."/>
            <person name="Yoshida Y."/>
            <person name="Fujiwara M."/>
            <person name="Mori M."/>
            <person name="Tomita M."/>
            <person name="Arakawa K."/>
        </authorList>
    </citation>
    <scope>NUCLEOTIDE SEQUENCE [LARGE SCALE GENOMIC DNA]</scope>
</reference>
<feature type="region of interest" description="Disordered" evidence="1">
    <location>
        <begin position="1"/>
        <end position="50"/>
    </location>
</feature>
<feature type="non-terminal residue" evidence="2">
    <location>
        <position position="1"/>
    </location>
</feature>
<accession>A0A4Y2VDK5</accession>
<dbReference type="EMBL" id="BGPR01046410">
    <property type="protein sequence ID" value="GBO23365.1"/>
    <property type="molecule type" value="Genomic_DNA"/>
</dbReference>
<keyword evidence="3" id="KW-1185">Reference proteome</keyword>
<protein>
    <submittedName>
        <fullName evidence="2">Uncharacterized protein</fullName>
    </submittedName>
</protein>
<evidence type="ECO:0000256" key="1">
    <source>
        <dbReference type="SAM" id="MobiDB-lite"/>
    </source>
</evidence>
<name>A0A4Y2VDK5_ARAVE</name>
<organism evidence="2 3">
    <name type="scientific">Araneus ventricosus</name>
    <name type="common">Orbweaver spider</name>
    <name type="synonym">Epeira ventricosa</name>
    <dbReference type="NCBI Taxonomy" id="182803"/>
    <lineage>
        <taxon>Eukaryota</taxon>
        <taxon>Metazoa</taxon>
        <taxon>Ecdysozoa</taxon>
        <taxon>Arthropoda</taxon>
        <taxon>Chelicerata</taxon>
        <taxon>Arachnida</taxon>
        <taxon>Araneae</taxon>
        <taxon>Araneomorphae</taxon>
        <taxon>Entelegynae</taxon>
        <taxon>Araneoidea</taxon>
        <taxon>Araneidae</taxon>
        <taxon>Araneus</taxon>
    </lineage>
</organism>
<gene>
    <name evidence="2" type="ORF">AVEN_52492_1</name>
</gene>
<dbReference type="AlphaFoldDB" id="A0A4Y2VDK5"/>
<evidence type="ECO:0000313" key="2">
    <source>
        <dbReference type="EMBL" id="GBO23365.1"/>
    </source>
</evidence>
<proteinExistence type="predicted"/>
<evidence type="ECO:0000313" key="3">
    <source>
        <dbReference type="Proteomes" id="UP000499080"/>
    </source>
</evidence>
<sequence length="70" mass="7709">RSKGHFIYSSMTSDRHVSVHSGPVSFDQDPSAPIHSDPDPSGPVPFGPNSRPFVPFAVPDPFRVQRHIKT</sequence>